<dbReference type="GO" id="GO:0008270">
    <property type="term" value="F:zinc ion binding"/>
    <property type="evidence" value="ECO:0007669"/>
    <property type="project" value="InterPro"/>
</dbReference>
<dbReference type="RefSeq" id="XP_033390363.1">
    <property type="nucleotide sequence ID" value="XM_033533538.1"/>
</dbReference>
<dbReference type="EMBL" id="ML978066">
    <property type="protein sequence ID" value="KAF2022024.1"/>
    <property type="molecule type" value="Genomic_DNA"/>
</dbReference>
<evidence type="ECO:0000313" key="5">
    <source>
        <dbReference type="Proteomes" id="UP000799778"/>
    </source>
</evidence>
<dbReference type="OrthoDB" id="3796677at2759"/>
<dbReference type="InterPro" id="IPR001138">
    <property type="entry name" value="Zn2Cys6_DnaBD"/>
</dbReference>
<dbReference type="Pfam" id="PF11951">
    <property type="entry name" value="Fungal_trans_2"/>
    <property type="match status" value="1"/>
</dbReference>
<dbReference type="PANTHER" id="PTHR37534">
    <property type="entry name" value="TRANSCRIPTIONAL ACTIVATOR PROTEIN UGA3"/>
    <property type="match status" value="1"/>
</dbReference>
<sequence>MGAQLPQLKAQRGCWTCKSRKIGCDRSLPCCKNCLRTDRTCKGYGPRLVWRTSATVKPQHVQAYWSADSAQRLQDYGTDFLTFNVEDMDLAEGRIDWHSALVKSLARPRCAFISHRSSTSQQGAIFSYYIQVVAPMCSTTHFGNGLWQELPSIALSAHDASTEALLHSMIGISVHHLRGSDAALPFKMKAVQALTRSLAHSAACVKKSTLSQLAAVMMICMHSVFDADDGYFYVHLEGARQILLDLGLRYGRSQLTEFLTIWLMYYDVLSSFAHPLRQSHRTLDASFDRIILQDDPTIIIGILGCSIEVFNAIRRINILRARILLKRNETSESIDKKEHRPALEAMLQNATQQLSRHEIDYLVHAKRAEVLAKAELYRLAALLYLQRVVPADGDEGRRAAYLQQALSILSRLTVASSPWPCFIVACEVTLEEQRSQILKALHDMDAIRRIGNVHATRAIIETIWKQQDLRGGVERVGWWSCTDFGLSVPWFV</sequence>
<keyword evidence="2" id="KW-0539">Nucleus</keyword>
<evidence type="ECO:0000313" key="4">
    <source>
        <dbReference type="EMBL" id="KAF2022024.1"/>
    </source>
</evidence>
<organism evidence="4 5">
    <name type="scientific">Aaosphaeria arxii CBS 175.79</name>
    <dbReference type="NCBI Taxonomy" id="1450172"/>
    <lineage>
        <taxon>Eukaryota</taxon>
        <taxon>Fungi</taxon>
        <taxon>Dikarya</taxon>
        <taxon>Ascomycota</taxon>
        <taxon>Pezizomycotina</taxon>
        <taxon>Dothideomycetes</taxon>
        <taxon>Pleosporomycetidae</taxon>
        <taxon>Pleosporales</taxon>
        <taxon>Pleosporales incertae sedis</taxon>
        <taxon>Aaosphaeria</taxon>
    </lineage>
</organism>
<dbReference type="Gene3D" id="4.10.240.10">
    <property type="entry name" value="Zn(2)-C6 fungal-type DNA-binding domain"/>
    <property type="match status" value="1"/>
</dbReference>
<dbReference type="GeneID" id="54290935"/>
<dbReference type="InterPro" id="IPR036864">
    <property type="entry name" value="Zn2-C6_fun-type_DNA-bd_sf"/>
</dbReference>
<dbReference type="Proteomes" id="UP000799778">
    <property type="component" value="Unassembled WGS sequence"/>
</dbReference>
<dbReference type="AlphaFoldDB" id="A0A6A5YBP2"/>
<evidence type="ECO:0000256" key="2">
    <source>
        <dbReference type="ARBA" id="ARBA00023242"/>
    </source>
</evidence>
<proteinExistence type="predicted"/>
<dbReference type="SUPFAM" id="SSF57701">
    <property type="entry name" value="Zn2/Cys6 DNA-binding domain"/>
    <property type="match status" value="1"/>
</dbReference>
<name>A0A6A5YBP2_9PLEO</name>
<protein>
    <recommendedName>
        <fullName evidence="3">Zn(2)-C6 fungal-type domain-containing protein</fullName>
    </recommendedName>
</protein>
<reference evidence="4" key="1">
    <citation type="journal article" date="2020" name="Stud. Mycol.">
        <title>101 Dothideomycetes genomes: a test case for predicting lifestyles and emergence of pathogens.</title>
        <authorList>
            <person name="Haridas S."/>
            <person name="Albert R."/>
            <person name="Binder M."/>
            <person name="Bloem J."/>
            <person name="Labutti K."/>
            <person name="Salamov A."/>
            <person name="Andreopoulos B."/>
            <person name="Baker S."/>
            <person name="Barry K."/>
            <person name="Bills G."/>
            <person name="Bluhm B."/>
            <person name="Cannon C."/>
            <person name="Castanera R."/>
            <person name="Culley D."/>
            <person name="Daum C."/>
            <person name="Ezra D."/>
            <person name="Gonzalez J."/>
            <person name="Henrissat B."/>
            <person name="Kuo A."/>
            <person name="Liang C."/>
            <person name="Lipzen A."/>
            <person name="Lutzoni F."/>
            <person name="Magnuson J."/>
            <person name="Mondo S."/>
            <person name="Nolan M."/>
            <person name="Ohm R."/>
            <person name="Pangilinan J."/>
            <person name="Park H.-J."/>
            <person name="Ramirez L."/>
            <person name="Alfaro M."/>
            <person name="Sun H."/>
            <person name="Tritt A."/>
            <person name="Yoshinaga Y."/>
            <person name="Zwiers L.-H."/>
            <person name="Turgeon B."/>
            <person name="Goodwin S."/>
            <person name="Spatafora J."/>
            <person name="Crous P."/>
            <person name="Grigoriev I."/>
        </authorList>
    </citation>
    <scope>NUCLEOTIDE SEQUENCE</scope>
    <source>
        <strain evidence="4">CBS 175.79</strain>
    </source>
</reference>
<dbReference type="GO" id="GO:0000976">
    <property type="term" value="F:transcription cis-regulatory region binding"/>
    <property type="evidence" value="ECO:0007669"/>
    <property type="project" value="TreeGrafter"/>
</dbReference>
<accession>A0A6A5YBP2</accession>
<feature type="domain" description="Zn(2)-C6 fungal-type" evidence="3">
    <location>
        <begin position="13"/>
        <end position="41"/>
    </location>
</feature>
<dbReference type="InterPro" id="IPR021858">
    <property type="entry name" value="Fun_TF"/>
</dbReference>
<comment type="subcellular location">
    <subcellularLocation>
        <location evidence="1">Nucleus</location>
    </subcellularLocation>
</comment>
<dbReference type="CDD" id="cd00067">
    <property type="entry name" value="GAL4"/>
    <property type="match status" value="1"/>
</dbReference>
<dbReference type="PANTHER" id="PTHR37534:SF49">
    <property type="entry name" value="LYSINE BIOSYNTHESIS REGULATORY PROTEIN LYS14"/>
    <property type="match status" value="1"/>
</dbReference>
<dbReference type="PROSITE" id="PS50048">
    <property type="entry name" value="ZN2_CY6_FUNGAL_2"/>
    <property type="match status" value="1"/>
</dbReference>
<dbReference type="GO" id="GO:0005634">
    <property type="term" value="C:nucleus"/>
    <property type="evidence" value="ECO:0007669"/>
    <property type="project" value="UniProtKB-SubCell"/>
</dbReference>
<dbReference type="GO" id="GO:0000981">
    <property type="term" value="F:DNA-binding transcription factor activity, RNA polymerase II-specific"/>
    <property type="evidence" value="ECO:0007669"/>
    <property type="project" value="InterPro"/>
</dbReference>
<dbReference type="GO" id="GO:0045944">
    <property type="term" value="P:positive regulation of transcription by RNA polymerase II"/>
    <property type="evidence" value="ECO:0007669"/>
    <property type="project" value="TreeGrafter"/>
</dbReference>
<gene>
    <name evidence="4" type="ORF">BU24DRAFT_488332</name>
</gene>
<keyword evidence="5" id="KW-1185">Reference proteome</keyword>
<evidence type="ECO:0000256" key="1">
    <source>
        <dbReference type="ARBA" id="ARBA00004123"/>
    </source>
</evidence>
<evidence type="ECO:0000259" key="3">
    <source>
        <dbReference type="PROSITE" id="PS50048"/>
    </source>
</evidence>
<dbReference type="PROSITE" id="PS00463">
    <property type="entry name" value="ZN2_CY6_FUNGAL_1"/>
    <property type="match status" value="1"/>
</dbReference>
<dbReference type="SMART" id="SM00066">
    <property type="entry name" value="GAL4"/>
    <property type="match status" value="1"/>
</dbReference>